<dbReference type="GeneID" id="107884762"/>
<protein>
    <submittedName>
        <fullName evidence="2">Uncharacterized protein</fullName>
    </submittedName>
</protein>
<keyword evidence="3" id="KW-1185">Reference proteome</keyword>
<dbReference type="KEGG" id="api:107884762"/>
<dbReference type="EnsemblMetazoa" id="XM_029490762.1">
    <property type="protein sequence ID" value="XP_029346622.1"/>
    <property type="gene ID" value="LOC107884762"/>
</dbReference>
<dbReference type="AlphaFoldDB" id="A0A8R2NUQ2"/>
<organism evidence="2 3">
    <name type="scientific">Acyrthosiphon pisum</name>
    <name type="common">Pea aphid</name>
    <dbReference type="NCBI Taxonomy" id="7029"/>
    <lineage>
        <taxon>Eukaryota</taxon>
        <taxon>Metazoa</taxon>
        <taxon>Ecdysozoa</taxon>
        <taxon>Arthropoda</taxon>
        <taxon>Hexapoda</taxon>
        <taxon>Insecta</taxon>
        <taxon>Pterygota</taxon>
        <taxon>Neoptera</taxon>
        <taxon>Paraneoptera</taxon>
        <taxon>Hemiptera</taxon>
        <taxon>Sternorrhyncha</taxon>
        <taxon>Aphidomorpha</taxon>
        <taxon>Aphidoidea</taxon>
        <taxon>Aphididae</taxon>
        <taxon>Macrosiphini</taxon>
        <taxon>Acyrthosiphon</taxon>
    </lineage>
</organism>
<proteinExistence type="predicted"/>
<evidence type="ECO:0000313" key="3">
    <source>
        <dbReference type="Proteomes" id="UP000007819"/>
    </source>
</evidence>
<reference evidence="3" key="1">
    <citation type="submission" date="2010-06" db="EMBL/GenBank/DDBJ databases">
        <authorList>
            <person name="Jiang H."/>
            <person name="Abraham K."/>
            <person name="Ali S."/>
            <person name="Alsbrooks S.L."/>
            <person name="Anim B.N."/>
            <person name="Anosike U.S."/>
            <person name="Attaway T."/>
            <person name="Bandaranaike D.P."/>
            <person name="Battles P.K."/>
            <person name="Bell S.N."/>
            <person name="Bell A.V."/>
            <person name="Beltran B."/>
            <person name="Bickham C."/>
            <person name="Bustamante Y."/>
            <person name="Caleb T."/>
            <person name="Canada A."/>
            <person name="Cardenas V."/>
            <person name="Carter K."/>
            <person name="Chacko J."/>
            <person name="Chandrabose M.N."/>
            <person name="Chavez D."/>
            <person name="Chavez A."/>
            <person name="Chen L."/>
            <person name="Chu H.-S."/>
            <person name="Claassen K.J."/>
            <person name="Cockrell R."/>
            <person name="Collins M."/>
            <person name="Cooper J.A."/>
            <person name="Cree A."/>
            <person name="Curry S.M."/>
            <person name="Da Y."/>
            <person name="Dao M.D."/>
            <person name="Das B."/>
            <person name="Davila M.-L."/>
            <person name="Davy-Carroll L."/>
            <person name="Denson S."/>
            <person name="Dinh H."/>
            <person name="Ebong V.E."/>
            <person name="Edwards J.R."/>
            <person name="Egan A."/>
            <person name="El-Daye J."/>
            <person name="Escobedo L."/>
            <person name="Fernandez S."/>
            <person name="Fernando P.R."/>
            <person name="Flagg N."/>
            <person name="Forbes L.D."/>
            <person name="Fowler R.G."/>
            <person name="Fu Q."/>
            <person name="Gabisi R.A."/>
            <person name="Ganer J."/>
            <person name="Garbino Pronczuk A."/>
            <person name="Garcia R.M."/>
            <person name="Garner T."/>
            <person name="Garrett T.E."/>
            <person name="Gonzalez D.A."/>
            <person name="Hamid H."/>
            <person name="Hawkins E.S."/>
            <person name="Hirani K."/>
            <person name="Hogues M.E."/>
            <person name="Hollins B."/>
            <person name="Hsiao C.-H."/>
            <person name="Jabil R."/>
            <person name="James M.L."/>
            <person name="Jhangiani S.N."/>
            <person name="Johnson B."/>
            <person name="Johnson Q."/>
            <person name="Joshi V."/>
            <person name="Kalu J.B."/>
            <person name="Kam C."/>
            <person name="Kashfia A."/>
            <person name="Keebler J."/>
            <person name="Kisamo H."/>
            <person name="Kovar C.L."/>
            <person name="Lago L.A."/>
            <person name="Lai C.-Y."/>
            <person name="Laidlaw J."/>
            <person name="Lara F."/>
            <person name="Le T.-K."/>
            <person name="Lee S.L."/>
            <person name="Legall F.H."/>
            <person name="Lemon S.J."/>
            <person name="Lewis L.R."/>
            <person name="Li B."/>
            <person name="Liu Y."/>
            <person name="Liu Y.-S."/>
            <person name="Lopez J."/>
            <person name="Lozado R.J."/>
            <person name="Lu J."/>
            <person name="Madu R.C."/>
            <person name="Maheshwari M."/>
            <person name="Maheshwari R."/>
            <person name="Malloy K."/>
            <person name="Martinez E."/>
            <person name="Mathew T."/>
            <person name="Mercado I.C."/>
            <person name="Mercado C."/>
            <person name="Meyer B."/>
            <person name="Montgomery K."/>
            <person name="Morgan M.B."/>
            <person name="Munidasa M."/>
            <person name="Nazareth L.V."/>
            <person name="Nelson J."/>
            <person name="Ng B.M."/>
            <person name="Nguyen N.B."/>
            <person name="Nguyen P.Q."/>
            <person name="Nguyen T."/>
            <person name="Obregon M."/>
            <person name="Okwuonu G.O."/>
            <person name="Onwere C.G."/>
            <person name="Orozco G."/>
            <person name="Parra A."/>
            <person name="Patel S."/>
            <person name="Patil S."/>
            <person name="Perez A."/>
            <person name="Perez Y."/>
            <person name="Pham C."/>
            <person name="Primus E.L."/>
            <person name="Pu L.-L."/>
            <person name="Puazo M."/>
            <person name="Qin X."/>
            <person name="Quiroz J.B."/>
            <person name="Reese J."/>
            <person name="Richards S."/>
            <person name="Rives C.M."/>
            <person name="Robberts R."/>
            <person name="Ruiz S.J."/>
            <person name="Ruiz M.J."/>
            <person name="Santibanez J."/>
            <person name="Schneider B.W."/>
            <person name="Sisson I."/>
            <person name="Smith M."/>
            <person name="Sodergren E."/>
            <person name="Song X.-Z."/>
            <person name="Song B.B."/>
            <person name="Summersgill H."/>
            <person name="Thelus R."/>
            <person name="Thornton R.D."/>
            <person name="Trejos Z.Y."/>
            <person name="Usmani K."/>
            <person name="Vattathil S."/>
            <person name="Villasana D."/>
            <person name="Walker D.L."/>
            <person name="Wang S."/>
            <person name="Wang K."/>
            <person name="White C.S."/>
            <person name="Williams A.C."/>
            <person name="Williamson J."/>
            <person name="Wilson K."/>
            <person name="Woghiren I.O."/>
            <person name="Woodworth J.R."/>
            <person name="Worley K.C."/>
            <person name="Wright R.A."/>
            <person name="Wu W."/>
            <person name="Young L."/>
            <person name="Zhang L."/>
            <person name="Zhang J."/>
            <person name="Zhu Y."/>
            <person name="Muzny D.M."/>
            <person name="Weinstock G."/>
            <person name="Gibbs R.A."/>
        </authorList>
    </citation>
    <scope>NUCLEOTIDE SEQUENCE [LARGE SCALE GENOMIC DNA]</scope>
    <source>
        <strain evidence="3">LSR1</strain>
    </source>
</reference>
<evidence type="ECO:0000313" key="2">
    <source>
        <dbReference type="EnsemblMetazoa" id="XP_029346622.1"/>
    </source>
</evidence>
<name>A0A8R2NUQ2_ACYPI</name>
<accession>A0A8R2NUQ2</accession>
<keyword evidence="1" id="KW-0472">Membrane</keyword>
<dbReference type="Proteomes" id="UP000007819">
    <property type="component" value="Chromosome A2"/>
</dbReference>
<evidence type="ECO:0000256" key="1">
    <source>
        <dbReference type="SAM" id="Phobius"/>
    </source>
</evidence>
<dbReference type="OrthoDB" id="6500128at2759"/>
<keyword evidence="1" id="KW-1133">Transmembrane helix</keyword>
<sequence>MDANNKEERPPNPRSKANIFEIITFSWILKLVKKGLKKELDVIDLYTILDEDSSALLGSKLKKIWSNELKNATKKNKKPSFLKALFRMFGLKLIIYGVYLAITDMVFR</sequence>
<reference evidence="2" key="2">
    <citation type="submission" date="2022-06" db="UniProtKB">
        <authorList>
            <consortium name="EnsemblMetazoa"/>
        </authorList>
    </citation>
    <scope>IDENTIFICATION</scope>
</reference>
<keyword evidence="1" id="KW-0812">Transmembrane</keyword>
<dbReference type="RefSeq" id="XP_029346622.1">
    <property type="nucleotide sequence ID" value="XM_029490762.1"/>
</dbReference>
<feature type="transmembrane region" description="Helical" evidence="1">
    <location>
        <begin position="84"/>
        <end position="102"/>
    </location>
</feature>